<evidence type="ECO:0000256" key="6">
    <source>
        <dbReference type="PROSITE-ProRule" id="PRU00782"/>
    </source>
</evidence>
<dbReference type="SMART" id="SM00233">
    <property type="entry name" value="PH"/>
    <property type="match status" value="1"/>
</dbReference>
<dbReference type="InterPro" id="IPR001849">
    <property type="entry name" value="PH_domain"/>
</dbReference>
<dbReference type="GO" id="GO:0051015">
    <property type="term" value="F:actin filament binding"/>
    <property type="evidence" value="ECO:0007669"/>
    <property type="project" value="TreeGrafter"/>
</dbReference>
<dbReference type="OrthoDB" id="185175at2759"/>
<keyword evidence="5 6" id="KW-0009">Actin-binding</keyword>
<reference evidence="9 10" key="1">
    <citation type="journal article" date="2014" name="Genome Biol. Evol.">
        <title>The secreted proteins of Achlya hypogyna and Thraustotheca clavata identify the ancestral oomycete secretome and reveal gene acquisitions by horizontal gene transfer.</title>
        <authorList>
            <person name="Misner I."/>
            <person name="Blouin N."/>
            <person name="Leonard G."/>
            <person name="Richards T.A."/>
            <person name="Lane C.E."/>
        </authorList>
    </citation>
    <scope>NUCLEOTIDE SEQUENCE [LARGE SCALE GENOMIC DNA]</scope>
    <source>
        <strain evidence="9 10">ATCC 48635</strain>
    </source>
</reference>
<dbReference type="PROSITE" id="PS51456">
    <property type="entry name" value="MYOSIN_MOTOR"/>
    <property type="match status" value="1"/>
</dbReference>
<dbReference type="SUPFAM" id="SSF52540">
    <property type="entry name" value="P-loop containing nucleoside triphosphate hydrolases"/>
    <property type="match status" value="1"/>
</dbReference>
<evidence type="ECO:0000259" key="7">
    <source>
        <dbReference type="PROSITE" id="PS50003"/>
    </source>
</evidence>
<dbReference type="STRING" id="1202772.A0A1V9YJG7"/>
<evidence type="ECO:0000259" key="8">
    <source>
        <dbReference type="PROSITE" id="PS51456"/>
    </source>
</evidence>
<protein>
    <submittedName>
        <fullName evidence="9">Myosin-J heavy chain-like isoform X1</fullName>
    </submittedName>
</protein>
<comment type="caution">
    <text evidence="6">Lacks conserved residue(s) required for the propagation of feature annotation.</text>
</comment>
<organism evidence="9 10">
    <name type="scientific">Achlya hypogyna</name>
    <name type="common">Oomycete</name>
    <name type="synonym">Protoachlya hypogyna</name>
    <dbReference type="NCBI Taxonomy" id="1202772"/>
    <lineage>
        <taxon>Eukaryota</taxon>
        <taxon>Sar</taxon>
        <taxon>Stramenopiles</taxon>
        <taxon>Oomycota</taxon>
        <taxon>Saprolegniomycetes</taxon>
        <taxon>Saprolegniales</taxon>
        <taxon>Achlyaceae</taxon>
        <taxon>Achlya</taxon>
    </lineage>
</organism>
<dbReference type="PANTHER" id="PTHR13140">
    <property type="entry name" value="MYOSIN"/>
    <property type="match status" value="1"/>
</dbReference>
<dbReference type="InterPro" id="IPR036961">
    <property type="entry name" value="Kinesin_motor_dom_sf"/>
</dbReference>
<evidence type="ECO:0000313" key="10">
    <source>
        <dbReference type="Proteomes" id="UP000243579"/>
    </source>
</evidence>
<comment type="caution">
    <text evidence="9">The sequence shown here is derived from an EMBL/GenBank/DDBJ whole genome shotgun (WGS) entry which is preliminary data.</text>
</comment>
<evidence type="ECO:0000313" key="9">
    <source>
        <dbReference type="EMBL" id="OQR85874.1"/>
    </source>
</evidence>
<dbReference type="Proteomes" id="UP000243579">
    <property type="component" value="Unassembled WGS sequence"/>
</dbReference>
<evidence type="ECO:0000256" key="4">
    <source>
        <dbReference type="ARBA" id="ARBA00023175"/>
    </source>
</evidence>
<dbReference type="GO" id="GO:0005524">
    <property type="term" value="F:ATP binding"/>
    <property type="evidence" value="ECO:0007669"/>
    <property type="project" value="UniProtKB-UniRule"/>
</dbReference>
<dbReference type="Gene3D" id="2.30.29.30">
    <property type="entry name" value="Pleckstrin-homology domain (PH domain)/Phosphotyrosine-binding domain (PTB)"/>
    <property type="match status" value="1"/>
</dbReference>
<dbReference type="Gene3D" id="1.20.58.530">
    <property type="match status" value="1"/>
</dbReference>
<dbReference type="PRINTS" id="PR00193">
    <property type="entry name" value="MYOSINHEAVY"/>
</dbReference>
<dbReference type="GO" id="GO:0000146">
    <property type="term" value="F:microfilament motor activity"/>
    <property type="evidence" value="ECO:0007669"/>
    <property type="project" value="TreeGrafter"/>
</dbReference>
<dbReference type="GO" id="GO:0016459">
    <property type="term" value="C:myosin complex"/>
    <property type="evidence" value="ECO:0007669"/>
    <property type="project" value="UniProtKB-KW"/>
</dbReference>
<dbReference type="InterPro" id="IPR001609">
    <property type="entry name" value="Myosin_head_motor_dom-like"/>
</dbReference>
<dbReference type="InterPro" id="IPR027417">
    <property type="entry name" value="P-loop_NTPase"/>
</dbReference>
<dbReference type="Gene3D" id="3.40.850.10">
    <property type="entry name" value="Kinesin motor domain"/>
    <property type="match status" value="2"/>
</dbReference>
<feature type="binding site" evidence="6">
    <location>
        <begin position="438"/>
        <end position="445"/>
    </location>
    <ligand>
        <name>ATP</name>
        <dbReference type="ChEBI" id="CHEBI:30616"/>
    </ligand>
</feature>
<dbReference type="Gene3D" id="1.20.120.720">
    <property type="entry name" value="Myosin VI head, motor domain, U50 subdomain"/>
    <property type="match status" value="1"/>
</dbReference>
<keyword evidence="4 6" id="KW-0505">Motor protein</keyword>
<keyword evidence="1 6" id="KW-0547">Nucleotide-binding</keyword>
<name>A0A1V9YJG7_ACHHY</name>
<evidence type="ECO:0000256" key="5">
    <source>
        <dbReference type="ARBA" id="ARBA00023203"/>
    </source>
</evidence>
<dbReference type="PROSITE" id="PS50096">
    <property type="entry name" value="IQ"/>
    <property type="match status" value="1"/>
</dbReference>
<accession>A0A1V9YJG7</accession>
<proteinExistence type="inferred from homology"/>
<dbReference type="Gene3D" id="3.40.30.10">
    <property type="entry name" value="Glutaredoxin"/>
    <property type="match status" value="1"/>
</dbReference>
<keyword evidence="3 6" id="KW-0518">Myosin</keyword>
<comment type="similarity">
    <text evidence="6">Belongs to the TRAFAC class myosin-kinesin ATPase superfamily. Myosin family.</text>
</comment>
<dbReference type="Gene3D" id="1.10.10.820">
    <property type="match status" value="1"/>
</dbReference>
<dbReference type="PROSITE" id="PS00675">
    <property type="entry name" value="SIGMA54_INTERACT_1"/>
    <property type="match status" value="1"/>
</dbReference>
<dbReference type="Pfam" id="PF00063">
    <property type="entry name" value="Myosin_head"/>
    <property type="match status" value="1"/>
</dbReference>
<keyword evidence="10" id="KW-1185">Reference proteome</keyword>
<dbReference type="CDD" id="cd00124">
    <property type="entry name" value="MYSc"/>
    <property type="match status" value="1"/>
</dbReference>
<keyword evidence="2 6" id="KW-0067">ATP-binding</keyword>
<feature type="domain" description="PH" evidence="7">
    <location>
        <begin position="21"/>
        <end position="127"/>
    </location>
</feature>
<gene>
    <name evidence="9" type="ORF">ACHHYP_11243</name>
</gene>
<dbReference type="GO" id="GO:0007015">
    <property type="term" value="P:actin filament organization"/>
    <property type="evidence" value="ECO:0007669"/>
    <property type="project" value="TreeGrafter"/>
</dbReference>
<dbReference type="SUPFAM" id="SSF50729">
    <property type="entry name" value="PH domain-like"/>
    <property type="match status" value="1"/>
</dbReference>
<dbReference type="GO" id="GO:0016020">
    <property type="term" value="C:membrane"/>
    <property type="evidence" value="ECO:0007669"/>
    <property type="project" value="TreeGrafter"/>
</dbReference>
<dbReference type="SUPFAM" id="SSF52833">
    <property type="entry name" value="Thioredoxin-like"/>
    <property type="match status" value="1"/>
</dbReference>
<evidence type="ECO:0000256" key="1">
    <source>
        <dbReference type="ARBA" id="ARBA00022741"/>
    </source>
</evidence>
<dbReference type="InterPro" id="IPR036249">
    <property type="entry name" value="Thioredoxin-like_sf"/>
</dbReference>
<dbReference type="Pfam" id="PF00169">
    <property type="entry name" value="PH"/>
    <property type="match status" value="1"/>
</dbReference>
<dbReference type="GO" id="GO:0005737">
    <property type="term" value="C:cytoplasm"/>
    <property type="evidence" value="ECO:0007669"/>
    <property type="project" value="TreeGrafter"/>
</dbReference>
<evidence type="ECO:0000256" key="3">
    <source>
        <dbReference type="ARBA" id="ARBA00023123"/>
    </source>
</evidence>
<dbReference type="EMBL" id="JNBR01001569">
    <property type="protein sequence ID" value="OQR85874.1"/>
    <property type="molecule type" value="Genomic_DNA"/>
</dbReference>
<dbReference type="InterPro" id="IPR025662">
    <property type="entry name" value="Sigma_54_int_dom_ATP-bd_1"/>
</dbReference>
<dbReference type="InterPro" id="IPR011993">
    <property type="entry name" value="PH-like_dom_sf"/>
</dbReference>
<sequence length="1596" mass="176840">MSMFHRRRSSAAEAPPVTVDNIVLEGWLKKKGHHFFSTIKSRYFLLLKDGTLVYYVDEKRKKQKGAVRLMIQDVVTPVPAPKREKAFAFELQKPSVDHDAKPFVLLMLAPTEGERTRWIEAMRKVMAASAPPVRLTTMLRSTMLNGSSRALVDAGTADVFGMLLEIGKLQELVVAAKADWGDDPTRWTSDQYLELCRSIVFTHEKAAGLSLSLAENQVLQDALDLRYQYEDAQAARIRLSSVEEALEVPVATAVAMPSTPVEGPLPSMPAEAAPESPAHAVVARAPLVAMGTRKYFETLDPSFVALSPRSKTMAKYASLYQQEALAARRSWSAHREVGDDLLETLSVPISTAALSDALARRFENDRTYTYVGDTLLSVNPAPRLLHHAAGNSIYDETTVFWYRDHDEAACSPHPFALAKRALASLRDFHDNECLVLVGESGSGKTDLAKHVLKYVATIQQALRPPPVRCGPSSNLDTTGIGSTFHEPTKSTIKMRSDEAHLIDLLDSKQVPYETIYLDINPERWPEMLAVSHGVKQLPQVHMDRMFFGPYDELQRLEDEEQFVFYVKNPRAARLMSILLDGNVLLETFGNATTMHNPNSSRFAKSIAFQTGGAITTFFLETSRVTNTTPTIFNFHAFYALLMGGSASLLAELRLDTKSPASFAYLGNARRTTTAPNDAGTFDQDRQRWHQVLRCFDLVGVSEVDRLAVFRVLAAVLYLGNLTFGDVLNTRGVAEGVKITSTAELEIVGHLLGMDPVTIEQALCTKRLLVAKSAESFDLHVHQPRALNSRDTLARLLYQGLFQALVALLNQSTAPGPDAPTELKTLTLIDVFGFEVMATNSFEQLCINFLTEKLAAFHVEHASETQCALYFAEGLDAAWPAHGGSVLRDDGPGMRVLESPVGVWACLDEATLLHGNDEDSNQVKNSRFVRALYLRNVNHPGLLPEQTSLQFTVVRATDFVAKNSDAMSPAIQALLPASSNAFVQRLAAFVTPPPTKRLTSVSSQYKAHVQVVLAQLREAKPHFVHCFRPRPQASTEYFSLDPSLLTAQVNGHMLAQIATWSSLLFRHHTPLGAFQQRYRTLFPPPTELKAALSTFTDQHLPPAERAAAFAIGATLLFHSDALHVALQRRRDEIRTKACVILQSALRMWQAKVRVRAMLQSSRQYADAIRAFYTKYNPAKLPQVAAIIRAYRGREAELLAKLELKYAKTVSDHVPHEAVDTSLETFILSVKFDATTVQKMLLDPKMALFLSEPSILQALREVSLDPSAIYLQTSEPVLRLFYTELRKYLQPAMDPTRVVYQRLPLAEAIALLAQNRLLVPTPAMTPVHAKVVQELAAEPQLLPFHIDEPGVRELLNGLIRSIDGDISDIPEPEMAPPLDEPLALKAVIVPHVEQAPCAEPVLRYQDMPLEEAVERLAQASLLVPTTTMTLQEQAVVAEIAQDPSMFVFLAEDPAVCELLHGICRLVDGVIASATRLHDGTRFSSDLWCSTDMAVAPPTMAPTAAVPVETAAAQMEPLDTQVQASSTPVVELKRIKVTQKLLKRVMNDDAMMSMMAEPVVTEFFEEFSEDTAKTPTITFRPEDTAVIEFYTRLLEISDR</sequence>
<dbReference type="SMART" id="SM00242">
    <property type="entry name" value="MYSc"/>
    <property type="match status" value="1"/>
</dbReference>
<feature type="domain" description="Myosin motor" evidence="8">
    <location>
        <begin position="338"/>
        <end position="1130"/>
    </location>
</feature>
<dbReference type="PROSITE" id="PS50003">
    <property type="entry name" value="PH_DOMAIN"/>
    <property type="match status" value="1"/>
</dbReference>
<dbReference type="PANTHER" id="PTHR13140:SF845">
    <property type="entry name" value="MYOSIN-LIKE PROTEIN"/>
    <property type="match status" value="1"/>
</dbReference>
<evidence type="ECO:0000256" key="2">
    <source>
        <dbReference type="ARBA" id="ARBA00022840"/>
    </source>
</evidence>